<dbReference type="EMBL" id="JAGSOG010000096">
    <property type="protein sequence ID" value="MBR7835464.1"/>
    <property type="molecule type" value="Genomic_DNA"/>
</dbReference>
<protein>
    <submittedName>
        <fullName evidence="2">Uncharacterized protein</fullName>
    </submittedName>
</protein>
<evidence type="ECO:0000313" key="2">
    <source>
        <dbReference type="EMBL" id="MBR7835464.1"/>
    </source>
</evidence>
<feature type="transmembrane region" description="Helical" evidence="1">
    <location>
        <begin position="29"/>
        <end position="47"/>
    </location>
</feature>
<comment type="caution">
    <text evidence="2">The sequence shown here is derived from an EMBL/GenBank/DDBJ whole genome shotgun (WGS) entry which is preliminary data.</text>
</comment>
<evidence type="ECO:0000313" key="3">
    <source>
        <dbReference type="Proteomes" id="UP000675781"/>
    </source>
</evidence>
<dbReference type="RefSeq" id="WP_212529957.1">
    <property type="nucleotide sequence ID" value="NZ_JAGSOG010000096.1"/>
</dbReference>
<reference evidence="2" key="1">
    <citation type="submission" date="2021-04" db="EMBL/GenBank/DDBJ databases">
        <title>Genome based classification of Actinospica acidithermotolerans sp. nov., an actinobacterium isolated from an Indonesian hot spring.</title>
        <authorList>
            <person name="Kusuma A.B."/>
            <person name="Putra K.E."/>
            <person name="Nafisah S."/>
            <person name="Loh J."/>
            <person name="Nouioui I."/>
            <person name="Goodfellow M."/>
        </authorList>
    </citation>
    <scope>NUCLEOTIDE SEQUENCE</scope>
    <source>
        <strain evidence="2">CSCA 57</strain>
    </source>
</reference>
<sequence>MRTGSPRARVAAANPYEEQRDRLPAVRTLAGWSLGSAVIAEVCLALVGGGSAAAVGLAVIGAAIIAVLCYVAGAEVLDGQYRKPLRLVRKRHLSMLGWTALVSSARSSATGFAHGARPELQRLYAVRLAEKHGVSLLRDPEKAAALIGPELWPWIDPSRPAPMPATRAPHLALDRRSGAGAEAPPPDAVLLALVDRLEQL</sequence>
<name>A0A941EUU9_9ACTN</name>
<keyword evidence="3" id="KW-1185">Reference proteome</keyword>
<accession>A0A941EUU9</accession>
<keyword evidence="1" id="KW-0472">Membrane</keyword>
<dbReference type="Proteomes" id="UP000675781">
    <property type="component" value="Unassembled WGS sequence"/>
</dbReference>
<proteinExistence type="predicted"/>
<dbReference type="AlphaFoldDB" id="A0A941EUU9"/>
<keyword evidence="1" id="KW-1133">Transmembrane helix</keyword>
<organism evidence="2 3">
    <name type="scientific">Actinospica durhamensis</name>
    <dbReference type="NCBI Taxonomy" id="1508375"/>
    <lineage>
        <taxon>Bacteria</taxon>
        <taxon>Bacillati</taxon>
        <taxon>Actinomycetota</taxon>
        <taxon>Actinomycetes</taxon>
        <taxon>Catenulisporales</taxon>
        <taxon>Actinospicaceae</taxon>
        <taxon>Actinospica</taxon>
    </lineage>
</organism>
<gene>
    <name evidence="2" type="ORF">KDL01_19470</name>
</gene>
<keyword evidence="1" id="KW-0812">Transmembrane</keyword>
<evidence type="ECO:0000256" key="1">
    <source>
        <dbReference type="SAM" id="Phobius"/>
    </source>
</evidence>
<feature type="transmembrane region" description="Helical" evidence="1">
    <location>
        <begin position="53"/>
        <end position="77"/>
    </location>
</feature>